<dbReference type="Pfam" id="PF16916">
    <property type="entry name" value="ZT_dimer"/>
    <property type="match status" value="1"/>
</dbReference>
<dbReference type="InterPro" id="IPR027470">
    <property type="entry name" value="Cation_efflux_CTD"/>
</dbReference>
<feature type="transmembrane region" description="Helical" evidence="9">
    <location>
        <begin position="106"/>
        <end position="128"/>
    </location>
</feature>
<dbReference type="InterPro" id="IPR036837">
    <property type="entry name" value="Cation_efflux_CTD_sf"/>
</dbReference>
<dbReference type="InterPro" id="IPR050291">
    <property type="entry name" value="CDF_Transporter"/>
</dbReference>
<reference evidence="12 13" key="1">
    <citation type="submission" date="2019-03" db="EMBL/GenBank/DDBJ databases">
        <title>Draft genome sequences of novel Actinobacteria.</title>
        <authorList>
            <person name="Sahin N."/>
            <person name="Ay H."/>
            <person name="Saygin H."/>
        </authorList>
    </citation>
    <scope>NUCLEOTIDE SEQUENCE [LARGE SCALE GENOMIC DNA]</scope>
    <source>
        <strain evidence="12 13">DSM 45347</strain>
    </source>
</reference>
<keyword evidence="13" id="KW-1185">Reference proteome</keyword>
<dbReference type="SUPFAM" id="SSF161111">
    <property type="entry name" value="Cation efflux protein transmembrane domain-like"/>
    <property type="match status" value="1"/>
</dbReference>
<feature type="transmembrane region" description="Helical" evidence="9">
    <location>
        <begin position="149"/>
        <end position="168"/>
    </location>
</feature>
<dbReference type="GO" id="GO:0015341">
    <property type="term" value="F:zinc efflux antiporter activity"/>
    <property type="evidence" value="ECO:0007669"/>
    <property type="project" value="TreeGrafter"/>
</dbReference>
<keyword evidence="7 9" id="KW-0472">Membrane</keyword>
<sequence>MTRLLWLSVGAAVATISLKAGAWLLTGSVGLLSDALESVVNLVAALIALVALRWAGKPADEEHAYGHTKAEYFSAGAEGMMIFVAAIGIVGTAVGRLLHPQPIQDIGVGLAVSAGASLINLAVGLVLIRAGRRHRSITLEADGRHLMTDVWTSVGVIAGVAAVAATGWQRLDPVIAIIVAVNIVYTGTVLIRRSAGGLMDRALPAGERRLVNDVLASFTRDGVDFHALRTRQSGSRAFVSFHILVPGDWTVQQGHDLAEAVEDDIRRSLPQATVFTHVEPLEDPRSYQDLGLDRDPDAGAAARDCSARPPGSTARGAEHGPGDESAADSDRGAS</sequence>
<comment type="subcellular location">
    <subcellularLocation>
        <location evidence="1">Cell membrane</location>
        <topology evidence="1">Multi-pass membrane protein</topology>
    </subcellularLocation>
</comment>
<dbReference type="NCBIfam" id="TIGR01297">
    <property type="entry name" value="CDF"/>
    <property type="match status" value="1"/>
</dbReference>
<evidence type="ECO:0000256" key="9">
    <source>
        <dbReference type="SAM" id="Phobius"/>
    </source>
</evidence>
<evidence type="ECO:0000256" key="7">
    <source>
        <dbReference type="ARBA" id="ARBA00023136"/>
    </source>
</evidence>
<dbReference type="Proteomes" id="UP000295431">
    <property type="component" value="Unassembled WGS sequence"/>
</dbReference>
<dbReference type="GO" id="GO:0015086">
    <property type="term" value="F:cadmium ion transmembrane transporter activity"/>
    <property type="evidence" value="ECO:0007669"/>
    <property type="project" value="TreeGrafter"/>
</dbReference>
<evidence type="ECO:0000259" key="10">
    <source>
        <dbReference type="Pfam" id="PF01545"/>
    </source>
</evidence>
<proteinExistence type="inferred from homology"/>
<dbReference type="OrthoDB" id="9813655at2"/>
<gene>
    <name evidence="12" type="ORF">E1284_06535</name>
</gene>
<feature type="region of interest" description="Disordered" evidence="8">
    <location>
        <begin position="284"/>
        <end position="334"/>
    </location>
</feature>
<dbReference type="Gene3D" id="3.30.70.1350">
    <property type="entry name" value="Cation efflux protein, cytoplasmic domain"/>
    <property type="match status" value="1"/>
</dbReference>
<dbReference type="InterPro" id="IPR058533">
    <property type="entry name" value="Cation_efflux_TM"/>
</dbReference>
<feature type="domain" description="Cation efflux protein transmembrane" evidence="10">
    <location>
        <begin position="5"/>
        <end position="199"/>
    </location>
</feature>
<feature type="compositionally biased region" description="Basic and acidic residues" evidence="8">
    <location>
        <begin position="316"/>
        <end position="334"/>
    </location>
</feature>
<evidence type="ECO:0000256" key="5">
    <source>
        <dbReference type="ARBA" id="ARBA00022692"/>
    </source>
</evidence>
<evidence type="ECO:0000313" key="13">
    <source>
        <dbReference type="Proteomes" id="UP000295431"/>
    </source>
</evidence>
<dbReference type="PANTHER" id="PTHR43840">
    <property type="entry name" value="MITOCHONDRIAL METAL TRANSPORTER 1-RELATED"/>
    <property type="match status" value="1"/>
</dbReference>
<dbReference type="PANTHER" id="PTHR43840:SF15">
    <property type="entry name" value="MITOCHONDRIAL METAL TRANSPORTER 1-RELATED"/>
    <property type="match status" value="1"/>
</dbReference>
<keyword evidence="3" id="KW-0813">Transport</keyword>
<evidence type="ECO:0000313" key="12">
    <source>
        <dbReference type="EMBL" id="TDC18392.1"/>
    </source>
</evidence>
<dbReference type="GO" id="GO:0005886">
    <property type="term" value="C:plasma membrane"/>
    <property type="evidence" value="ECO:0007669"/>
    <property type="project" value="UniProtKB-SubCell"/>
</dbReference>
<dbReference type="InterPro" id="IPR002524">
    <property type="entry name" value="Cation_efflux"/>
</dbReference>
<evidence type="ECO:0000256" key="6">
    <source>
        <dbReference type="ARBA" id="ARBA00022989"/>
    </source>
</evidence>
<organism evidence="12 13">
    <name type="scientific">Actinomadura bangladeshensis</name>
    <dbReference type="NCBI Taxonomy" id="453573"/>
    <lineage>
        <taxon>Bacteria</taxon>
        <taxon>Bacillati</taxon>
        <taxon>Actinomycetota</taxon>
        <taxon>Actinomycetes</taxon>
        <taxon>Streptosporangiales</taxon>
        <taxon>Thermomonosporaceae</taxon>
        <taxon>Actinomadura</taxon>
    </lineage>
</organism>
<evidence type="ECO:0000256" key="8">
    <source>
        <dbReference type="SAM" id="MobiDB-lite"/>
    </source>
</evidence>
<feature type="transmembrane region" description="Helical" evidence="9">
    <location>
        <begin position="72"/>
        <end position="94"/>
    </location>
</feature>
<dbReference type="Pfam" id="PF01545">
    <property type="entry name" value="Cation_efflux"/>
    <property type="match status" value="1"/>
</dbReference>
<evidence type="ECO:0000256" key="3">
    <source>
        <dbReference type="ARBA" id="ARBA00022448"/>
    </source>
</evidence>
<protein>
    <submittedName>
        <fullName evidence="12">Cation transporter</fullName>
    </submittedName>
</protein>
<dbReference type="SUPFAM" id="SSF160240">
    <property type="entry name" value="Cation efflux protein cytoplasmic domain-like"/>
    <property type="match status" value="1"/>
</dbReference>
<evidence type="ECO:0000256" key="2">
    <source>
        <dbReference type="ARBA" id="ARBA00008114"/>
    </source>
</evidence>
<name>A0A4R4PD51_9ACTN</name>
<comment type="caution">
    <text evidence="12">The sequence shown here is derived from an EMBL/GenBank/DDBJ whole genome shotgun (WGS) entry which is preliminary data.</text>
</comment>
<dbReference type="Gene3D" id="1.20.1510.10">
    <property type="entry name" value="Cation efflux protein transmembrane domain"/>
    <property type="match status" value="1"/>
</dbReference>
<comment type="similarity">
    <text evidence="2">Belongs to the cation diffusion facilitator (CDF) transporter (TC 2.A.4) family.</text>
</comment>
<feature type="transmembrane region" description="Helical" evidence="9">
    <location>
        <begin position="174"/>
        <end position="191"/>
    </location>
</feature>
<feature type="transmembrane region" description="Helical" evidence="9">
    <location>
        <begin position="35"/>
        <end position="52"/>
    </location>
</feature>
<keyword evidence="6 9" id="KW-1133">Transmembrane helix</keyword>
<feature type="compositionally biased region" description="Basic and acidic residues" evidence="8">
    <location>
        <begin position="284"/>
        <end position="297"/>
    </location>
</feature>
<evidence type="ECO:0000256" key="1">
    <source>
        <dbReference type="ARBA" id="ARBA00004651"/>
    </source>
</evidence>
<evidence type="ECO:0000259" key="11">
    <source>
        <dbReference type="Pfam" id="PF16916"/>
    </source>
</evidence>
<feature type="domain" description="Cation efflux protein cytoplasmic" evidence="11">
    <location>
        <begin position="209"/>
        <end position="280"/>
    </location>
</feature>
<keyword evidence="4" id="KW-1003">Cell membrane</keyword>
<keyword evidence="5 9" id="KW-0812">Transmembrane</keyword>
<dbReference type="InterPro" id="IPR027469">
    <property type="entry name" value="Cation_efflux_TMD_sf"/>
</dbReference>
<dbReference type="EMBL" id="SMJW01000020">
    <property type="protein sequence ID" value="TDC18392.1"/>
    <property type="molecule type" value="Genomic_DNA"/>
</dbReference>
<dbReference type="GO" id="GO:0015093">
    <property type="term" value="F:ferrous iron transmembrane transporter activity"/>
    <property type="evidence" value="ECO:0007669"/>
    <property type="project" value="TreeGrafter"/>
</dbReference>
<dbReference type="FunFam" id="3.30.70.1350:FF:000002">
    <property type="entry name" value="Ferrous-iron efflux pump FieF"/>
    <property type="match status" value="1"/>
</dbReference>
<evidence type="ECO:0000256" key="4">
    <source>
        <dbReference type="ARBA" id="ARBA00022475"/>
    </source>
</evidence>
<dbReference type="GO" id="GO:0006882">
    <property type="term" value="P:intracellular zinc ion homeostasis"/>
    <property type="evidence" value="ECO:0007669"/>
    <property type="project" value="TreeGrafter"/>
</dbReference>
<accession>A0A4R4PD51</accession>
<dbReference type="AlphaFoldDB" id="A0A4R4PD51"/>